<dbReference type="OrthoDB" id="193829at2"/>
<dbReference type="RefSeq" id="WP_130505377.1">
    <property type="nucleotide sequence ID" value="NZ_SHLC01000001.1"/>
</dbReference>
<dbReference type="InterPro" id="IPR041656">
    <property type="entry name" value="TPR_5"/>
</dbReference>
<dbReference type="InterPro" id="IPR011990">
    <property type="entry name" value="TPR-like_helical_dom_sf"/>
</dbReference>
<keyword evidence="3" id="KW-1185">Reference proteome</keyword>
<dbReference type="Proteomes" id="UP000291483">
    <property type="component" value="Unassembled WGS sequence"/>
</dbReference>
<name>A0A4V2GAN2_9MICO</name>
<evidence type="ECO:0000259" key="1">
    <source>
        <dbReference type="Pfam" id="PF12688"/>
    </source>
</evidence>
<evidence type="ECO:0000313" key="3">
    <source>
        <dbReference type="Proteomes" id="UP000291483"/>
    </source>
</evidence>
<feature type="domain" description="Tetratrico peptide repeat group 5" evidence="1">
    <location>
        <begin position="42"/>
        <end position="160"/>
    </location>
</feature>
<accession>A0A4V2GAN2</accession>
<protein>
    <submittedName>
        <fullName evidence="2">Tetratricopeptide repeat protein</fullName>
    </submittedName>
</protein>
<dbReference type="SUPFAM" id="SSF48452">
    <property type="entry name" value="TPR-like"/>
    <property type="match status" value="1"/>
</dbReference>
<sequence>MDRRTEWKTRVDAVWADSTLNNAEVIDRIDELAAEWRDDDALALFEKAGARDSAGLEAQAEPLYRRALQLGLPESERAQATIQLASTIRNLGKIDESIALLRDELDSAPDGELAGAATAFLALALASRGDALEATQLALLALVPQLPRYQRSVRAYAMELTAGA</sequence>
<dbReference type="AlphaFoldDB" id="A0A4V2GAN2"/>
<dbReference type="Pfam" id="PF12688">
    <property type="entry name" value="TPR_5"/>
    <property type="match status" value="1"/>
</dbReference>
<dbReference type="EMBL" id="SHLC01000001">
    <property type="protein sequence ID" value="RZU64956.1"/>
    <property type="molecule type" value="Genomic_DNA"/>
</dbReference>
<reference evidence="2 3" key="1">
    <citation type="submission" date="2019-02" db="EMBL/GenBank/DDBJ databases">
        <title>Sequencing the genomes of 1000 actinobacteria strains.</title>
        <authorList>
            <person name="Klenk H.-P."/>
        </authorList>
    </citation>
    <scope>NUCLEOTIDE SEQUENCE [LARGE SCALE GENOMIC DNA]</scope>
    <source>
        <strain evidence="2 3">DSM 18319</strain>
    </source>
</reference>
<evidence type="ECO:0000313" key="2">
    <source>
        <dbReference type="EMBL" id="RZU64956.1"/>
    </source>
</evidence>
<organism evidence="2 3">
    <name type="scientific">Microterricola gilva</name>
    <dbReference type="NCBI Taxonomy" id="393267"/>
    <lineage>
        <taxon>Bacteria</taxon>
        <taxon>Bacillati</taxon>
        <taxon>Actinomycetota</taxon>
        <taxon>Actinomycetes</taxon>
        <taxon>Micrococcales</taxon>
        <taxon>Microbacteriaceae</taxon>
        <taxon>Microterricola</taxon>
    </lineage>
</organism>
<dbReference type="Gene3D" id="1.25.40.10">
    <property type="entry name" value="Tetratricopeptide repeat domain"/>
    <property type="match status" value="1"/>
</dbReference>
<gene>
    <name evidence="2" type="ORF">EV379_1269</name>
</gene>
<comment type="caution">
    <text evidence="2">The sequence shown here is derived from an EMBL/GenBank/DDBJ whole genome shotgun (WGS) entry which is preliminary data.</text>
</comment>
<proteinExistence type="predicted"/>